<feature type="domain" description="DUF4166" evidence="1">
    <location>
        <begin position="30"/>
        <end position="201"/>
    </location>
</feature>
<dbReference type="PATRIC" id="fig|82380.11.peg.2451"/>
<organism evidence="2 3">
    <name type="scientific">Microbacterium oxydans</name>
    <dbReference type="NCBI Taxonomy" id="82380"/>
    <lineage>
        <taxon>Bacteria</taxon>
        <taxon>Bacillati</taxon>
        <taxon>Actinomycetota</taxon>
        <taxon>Actinomycetes</taxon>
        <taxon>Micrococcales</taxon>
        <taxon>Microbacteriaceae</taxon>
        <taxon>Microbacterium</taxon>
    </lineage>
</organism>
<name>A0A0F0L6X8_9MICO</name>
<evidence type="ECO:0000313" key="3">
    <source>
        <dbReference type="Proteomes" id="UP000033640"/>
    </source>
</evidence>
<dbReference type="Pfam" id="PF13761">
    <property type="entry name" value="DUF4166"/>
    <property type="match status" value="1"/>
</dbReference>
<evidence type="ECO:0000313" key="2">
    <source>
        <dbReference type="EMBL" id="KJL28932.1"/>
    </source>
</evidence>
<dbReference type="RefSeq" id="WP_052679099.1">
    <property type="nucleotide sequence ID" value="NZ_JYIW01000025.1"/>
</dbReference>
<sequence>MIARGQIFLTVLGAEASQLHPAVLAQMRAIDASDAQAHGLFTTAGSRFGILAMLLRPFLGPGILLTRFGRDVPFVLTDRSVRGADGVEMRDSVRELVFPGSTQSLLDRMIETSEPGVVRTLLGARQRVEVMMHCSVTDYGALRMRSGNAALLVGRMRIPLTGVFGVDVTLEDGWDDDHRRRTISMRAHNPLFGSVLEYRGWYRYADRRGGAPQ</sequence>
<accession>A0A0F0L6X8</accession>
<dbReference type="EMBL" id="JYIW01000025">
    <property type="protein sequence ID" value="KJL28932.1"/>
    <property type="molecule type" value="Genomic_DNA"/>
</dbReference>
<dbReference type="Proteomes" id="UP000033640">
    <property type="component" value="Unassembled WGS sequence"/>
</dbReference>
<reference evidence="2 3" key="1">
    <citation type="submission" date="2015-02" db="EMBL/GenBank/DDBJ databases">
        <title>Draft genome sequences of ten Microbacterium spp. with emphasis on heavy metal contaminated environments.</title>
        <authorList>
            <person name="Corretto E."/>
        </authorList>
    </citation>
    <scope>NUCLEOTIDE SEQUENCE [LARGE SCALE GENOMIC DNA]</scope>
    <source>
        <strain evidence="2 3">BEL4b</strain>
    </source>
</reference>
<dbReference type="AlphaFoldDB" id="A0A0F0L6X8"/>
<evidence type="ECO:0000259" key="1">
    <source>
        <dbReference type="Pfam" id="PF13761"/>
    </source>
</evidence>
<proteinExistence type="predicted"/>
<gene>
    <name evidence="2" type="ORF">RS83_02414</name>
</gene>
<protein>
    <recommendedName>
        <fullName evidence="1">DUF4166 domain-containing protein</fullName>
    </recommendedName>
</protein>
<dbReference type="OrthoDB" id="2448833at2"/>
<dbReference type="InterPro" id="IPR025311">
    <property type="entry name" value="DUF4166"/>
</dbReference>
<comment type="caution">
    <text evidence="2">The sequence shown here is derived from an EMBL/GenBank/DDBJ whole genome shotgun (WGS) entry which is preliminary data.</text>
</comment>